<dbReference type="AlphaFoldDB" id="A0A7W3RCE0"/>
<keyword evidence="3" id="KW-1185">Reference proteome</keyword>
<dbReference type="SUPFAM" id="SSF50998">
    <property type="entry name" value="Quinoprotein alcohol dehydrogenase-like"/>
    <property type="match status" value="1"/>
</dbReference>
<protein>
    <submittedName>
        <fullName evidence="2">Outer membrane protein assembly factor BamB</fullName>
    </submittedName>
</protein>
<dbReference type="Proteomes" id="UP000539313">
    <property type="component" value="Unassembled WGS sequence"/>
</dbReference>
<evidence type="ECO:0000313" key="3">
    <source>
        <dbReference type="Proteomes" id="UP000539313"/>
    </source>
</evidence>
<dbReference type="PANTHER" id="PTHR34512:SF30">
    <property type="entry name" value="OUTER MEMBRANE PROTEIN ASSEMBLY FACTOR BAMB"/>
    <property type="match status" value="1"/>
</dbReference>
<gene>
    <name evidence="2" type="ORF">HNR21_006849</name>
</gene>
<organism evidence="2 3">
    <name type="scientific">Thermomonospora cellulosilytica</name>
    <dbReference type="NCBI Taxonomy" id="1411118"/>
    <lineage>
        <taxon>Bacteria</taxon>
        <taxon>Bacillati</taxon>
        <taxon>Actinomycetota</taxon>
        <taxon>Actinomycetes</taxon>
        <taxon>Streptosporangiales</taxon>
        <taxon>Thermomonosporaceae</taxon>
        <taxon>Thermomonospora</taxon>
    </lineage>
</organism>
<dbReference type="InterPro" id="IPR011047">
    <property type="entry name" value="Quinoprotein_ADH-like_sf"/>
</dbReference>
<sequence>MTARGQRRALGLLAGALAVAAAVALTGRYALRAEWWQVEHRVAAAPSVPLSDLGPSPGPLTVTWSRATPVHRGRLPGYSRVAYGLVHGQVVTVSGHGLDVRDARTGAARWSYRRSGWVLLGWAATGDRLAAYFEPDEGRDRRLMIGFDARTGRRLWQREGDEPAALARATLRWPAGSGVVVTTGGDRRTLRGRSAATGERLWRIPLRDGCVLSDSAAHASAADETLVVVTLACPGEGREQRHRLLAVDPGDGRVRWERPLGSSGPREVAVHGSVTLVSDDTTLYAYTRDGHRLLARHGEDVCGDDVCPAAVAGDRLVVVWDHGRRIEAVEIPTGRTRWDRAAPGYLALTAAGGRVFGLRPRLAEGLLPAGVDAIDPGDGRTTTAATGLVVDPGLDGAVPWLAAAGGLLYVAAPQATPRPGGGARLAALHGGPSGRGTPELGGVPVEDWPDACSLLRPADLDATRLAGYRSRPGRVTIGHLTPEDPVSCAYEPGLSLYPEDAGESVLPAAEADPREVTVGVKWVATDAASASALLGALRDTQTQVRPRAGLGDEAYELGPTSGTIALRVGRHIIGVYASRPTGTATQVARAVAANLRTARP</sequence>
<dbReference type="Pfam" id="PF13360">
    <property type="entry name" value="PQQ_2"/>
    <property type="match status" value="1"/>
</dbReference>
<evidence type="ECO:0000259" key="1">
    <source>
        <dbReference type="Pfam" id="PF13360"/>
    </source>
</evidence>
<proteinExistence type="predicted"/>
<accession>A0A7W3RCE0</accession>
<dbReference type="InterPro" id="IPR015943">
    <property type="entry name" value="WD40/YVTN_repeat-like_dom_sf"/>
</dbReference>
<dbReference type="EMBL" id="JACJII010000001">
    <property type="protein sequence ID" value="MBA9007967.1"/>
    <property type="molecule type" value="Genomic_DNA"/>
</dbReference>
<comment type="caution">
    <text evidence="2">The sequence shown here is derived from an EMBL/GenBank/DDBJ whole genome shotgun (WGS) entry which is preliminary data.</text>
</comment>
<evidence type="ECO:0000313" key="2">
    <source>
        <dbReference type="EMBL" id="MBA9007967.1"/>
    </source>
</evidence>
<name>A0A7W3RCE0_9ACTN</name>
<dbReference type="RefSeq" id="WP_182708360.1">
    <property type="nucleotide sequence ID" value="NZ_JACJII010000001.1"/>
</dbReference>
<reference evidence="2 3" key="1">
    <citation type="submission" date="2020-08" db="EMBL/GenBank/DDBJ databases">
        <title>Sequencing the genomes of 1000 actinobacteria strains.</title>
        <authorList>
            <person name="Klenk H.-P."/>
        </authorList>
    </citation>
    <scope>NUCLEOTIDE SEQUENCE [LARGE SCALE GENOMIC DNA]</scope>
    <source>
        <strain evidence="2 3">DSM 45823</strain>
    </source>
</reference>
<dbReference type="InterPro" id="IPR002372">
    <property type="entry name" value="PQQ_rpt_dom"/>
</dbReference>
<dbReference type="Gene3D" id="2.130.10.10">
    <property type="entry name" value="YVTN repeat-like/Quinoprotein amine dehydrogenase"/>
    <property type="match status" value="1"/>
</dbReference>
<feature type="domain" description="Pyrrolo-quinoline quinone repeat" evidence="1">
    <location>
        <begin position="88"/>
        <end position="289"/>
    </location>
</feature>
<dbReference type="PANTHER" id="PTHR34512">
    <property type="entry name" value="CELL SURFACE PROTEIN"/>
    <property type="match status" value="1"/>
</dbReference>